<dbReference type="Proteomes" id="UP000886523">
    <property type="component" value="Unassembled WGS sequence"/>
</dbReference>
<gene>
    <name evidence="2" type="ORF">BS47DRAFT_1342899</name>
</gene>
<keyword evidence="3" id="KW-1185">Reference proteome</keyword>
<evidence type="ECO:0000313" key="2">
    <source>
        <dbReference type="EMBL" id="KAF9514582.1"/>
    </source>
</evidence>
<name>A0A9P6DUT5_9AGAM</name>
<dbReference type="OrthoDB" id="3271236at2759"/>
<dbReference type="EMBL" id="MU128959">
    <property type="protein sequence ID" value="KAF9514582.1"/>
    <property type="molecule type" value="Genomic_DNA"/>
</dbReference>
<feature type="compositionally biased region" description="Low complexity" evidence="1">
    <location>
        <begin position="275"/>
        <end position="290"/>
    </location>
</feature>
<reference evidence="2" key="1">
    <citation type="journal article" date="2020" name="Nat. Commun.">
        <title>Large-scale genome sequencing of mycorrhizal fungi provides insights into the early evolution of symbiotic traits.</title>
        <authorList>
            <person name="Miyauchi S."/>
            <person name="Kiss E."/>
            <person name="Kuo A."/>
            <person name="Drula E."/>
            <person name="Kohler A."/>
            <person name="Sanchez-Garcia M."/>
            <person name="Morin E."/>
            <person name="Andreopoulos B."/>
            <person name="Barry K.W."/>
            <person name="Bonito G."/>
            <person name="Buee M."/>
            <person name="Carver A."/>
            <person name="Chen C."/>
            <person name="Cichocki N."/>
            <person name="Clum A."/>
            <person name="Culley D."/>
            <person name="Crous P.W."/>
            <person name="Fauchery L."/>
            <person name="Girlanda M."/>
            <person name="Hayes R.D."/>
            <person name="Keri Z."/>
            <person name="LaButti K."/>
            <person name="Lipzen A."/>
            <person name="Lombard V."/>
            <person name="Magnuson J."/>
            <person name="Maillard F."/>
            <person name="Murat C."/>
            <person name="Nolan M."/>
            <person name="Ohm R.A."/>
            <person name="Pangilinan J."/>
            <person name="Pereira M.F."/>
            <person name="Perotto S."/>
            <person name="Peter M."/>
            <person name="Pfister S."/>
            <person name="Riley R."/>
            <person name="Sitrit Y."/>
            <person name="Stielow J.B."/>
            <person name="Szollosi G."/>
            <person name="Zifcakova L."/>
            <person name="Stursova M."/>
            <person name="Spatafora J.W."/>
            <person name="Tedersoo L."/>
            <person name="Vaario L.M."/>
            <person name="Yamada A."/>
            <person name="Yan M."/>
            <person name="Wang P."/>
            <person name="Xu J."/>
            <person name="Bruns T."/>
            <person name="Baldrian P."/>
            <person name="Vilgalys R."/>
            <person name="Dunand C."/>
            <person name="Henrissat B."/>
            <person name="Grigoriev I.V."/>
            <person name="Hibbett D."/>
            <person name="Nagy L.G."/>
            <person name="Martin F.M."/>
        </authorList>
    </citation>
    <scope>NUCLEOTIDE SEQUENCE</scope>
    <source>
        <strain evidence="2">UP504</strain>
    </source>
</reference>
<feature type="compositionally biased region" description="Polar residues" evidence="1">
    <location>
        <begin position="24"/>
        <end position="36"/>
    </location>
</feature>
<feature type="compositionally biased region" description="Polar residues" evidence="1">
    <location>
        <begin position="418"/>
        <end position="435"/>
    </location>
</feature>
<dbReference type="AlphaFoldDB" id="A0A9P6DUT5"/>
<feature type="region of interest" description="Disordered" evidence="1">
    <location>
        <begin position="365"/>
        <end position="458"/>
    </location>
</feature>
<evidence type="ECO:0000313" key="3">
    <source>
        <dbReference type="Proteomes" id="UP000886523"/>
    </source>
</evidence>
<feature type="region of interest" description="Disordered" evidence="1">
    <location>
        <begin position="19"/>
        <end position="45"/>
    </location>
</feature>
<feature type="compositionally biased region" description="Low complexity" evidence="1">
    <location>
        <begin position="245"/>
        <end position="260"/>
    </location>
</feature>
<comment type="caution">
    <text evidence="2">The sequence shown here is derived from an EMBL/GenBank/DDBJ whole genome shotgun (WGS) entry which is preliminary data.</text>
</comment>
<accession>A0A9P6DUT5</accession>
<feature type="compositionally biased region" description="Low complexity" evidence="1">
    <location>
        <begin position="146"/>
        <end position="161"/>
    </location>
</feature>
<protein>
    <submittedName>
        <fullName evidence="2">Uncharacterized protein</fullName>
    </submittedName>
</protein>
<sequence length="458" mass="46636">MPLPDERPRQSVANLIGRFEQQKNRNPVSNTSSATPPSIVIPGKRIGVEERKASIGPEIGAGLLKARAASEPTALSDPVSVLAENIHRDPSGPPPPYEKATVPVLIEEPLEMPPVPATNEIPQVITPPEPEPETPIPIKVAPDPLPSVVSPKPTPPGGTSTRAVRASAIPATTRAAKNTQHAGLPRHPSTPNTVSHLPHLCNTDSCPEHGHGSKASSADSKPPPSTSTLRTKTPVPQARASVSGTRSALTAPTASSLAKARQPVTAAASKSPSGSSTVKKASTLASSTTSDGRRTPAKTPPPPATTSAVPFPSVRKPKSKVPVASTAPSSARRPRVSLPGGGVSAAALAARAAVAAPPIPTLPAELVPAISTPTPPTASPATTTEAEIPDSHASPDLAPDVSESATADGTTRGMKLLQCSNWEHPSPPSKGSTSEIDAVGNEAGGNSHDNTRAPEPAC</sequence>
<feature type="compositionally biased region" description="Pro residues" evidence="1">
    <location>
        <begin position="125"/>
        <end position="135"/>
    </location>
</feature>
<proteinExistence type="predicted"/>
<organism evidence="2 3">
    <name type="scientific">Hydnum rufescens UP504</name>
    <dbReference type="NCBI Taxonomy" id="1448309"/>
    <lineage>
        <taxon>Eukaryota</taxon>
        <taxon>Fungi</taxon>
        <taxon>Dikarya</taxon>
        <taxon>Basidiomycota</taxon>
        <taxon>Agaricomycotina</taxon>
        <taxon>Agaricomycetes</taxon>
        <taxon>Cantharellales</taxon>
        <taxon>Hydnaceae</taxon>
        <taxon>Hydnum</taxon>
    </lineage>
</organism>
<feature type="region of interest" description="Disordered" evidence="1">
    <location>
        <begin position="113"/>
        <end position="341"/>
    </location>
</feature>
<evidence type="ECO:0000256" key="1">
    <source>
        <dbReference type="SAM" id="MobiDB-lite"/>
    </source>
</evidence>